<dbReference type="GO" id="GO:0008762">
    <property type="term" value="F:UDP-N-acetylmuramate dehydrogenase activity"/>
    <property type="evidence" value="ECO:0007669"/>
    <property type="project" value="UniProtKB-EC"/>
</dbReference>
<keyword evidence="6" id="KW-0963">Cytoplasm</keyword>
<evidence type="ECO:0000256" key="10">
    <source>
        <dbReference type="ARBA" id="ARBA00022857"/>
    </source>
</evidence>
<evidence type="ECO:0000256" key="8">
    <source>
        <dbReference type="ARBA" id="ARBA00022630"/>
    </source>
</evidence>
<evidence type="ECO:0000256" key="4">
    <source>
        <dbReference type="ARBA" id="ARBA00004752"/>
    </source>
</evidence>
<evidence type="ECO:0000256" key="14">
    <source>
        <dbReference type="ARBA" id="ARBA00023306"/>
    </source>
</evidence>
<dbReference type="NCBIfam" id="NF010480">
    <property type="entry name" value="PRK13905.1"/>
    <property type="match status" value="1"/>
</dbReference>
<keyword evidence="12" id="KW-0573">Peptidoglycan synthesis</keyword>
<keyword evidence="11" id="KW-0133">Cell shape</keyword>
<organism evidence="18">
    <name type="scientific">marine metagenome</name>
    <dbReference type="NCBI Taxonomy" id="408172"/>
    <lineage>
        <taxon>unclassified sequences</taxon>
        <taxon>metagenomes</taxon>
        <taxon>ecological metagenomes</taxon>
    </lineage>
</organism>
<dbReference type="Pfam" id="PF02873">
    <property type="entry name" value="MurB_C"/>
    <property type="match status" value="1"/>
</dbReference>
<evidence type="ECO:0000256" key="12">
    <source>
        <dbReference type="ARBA" id="ARBA00022984"/>
    </source>
</evidence>
<dbReference type="EC" id="1.3.1.98" evidence="5"/>
<dbReference type="GO" id="GO:0005829">
    <property type="term" value="C:cytosol"/>
    <property type="evidence" value="ECO:0007669"/>
    <property type="project" value="TreeGrafter"/>
</dbReference>
<comment type="cofactor">
    <cofactor evidence="1">
        <name>FAD</name>
        <dbReference type="ChEBI" id="CHEBI:57692"/>
    </cofactor>
</comment>
<dbReference type="Gene3D" id="3.90.78.10">
    <property type="entry name" value="UDP-N-acetylenolpyruvoylglucosamine reductase, C-terminal domain"/>
    <property type="match status" value="1"/>
</dbReference>
<keyword evidence="7" id="KW-0132">Cell division</keyword>
<evidence type="ECO:0000256" key="2">
    <source>
        <dbReference type="ARBA" id="ARBA00003921"/>
    </source>
</evidence>
<dbReference type="InterPro" id="IPR011601">
    <property type="entry name" value="MurB_C"/>
</dbReference>
<dbReference type="InterPro" id="IPR036635">
    <property type="entry name" value="MurB_C_sf"/>
</dbReference>
<feature type="domain" description="FAD-binding PCMH-type" evidence="17">
    <location>
        <begin position="6"/>
        <end position="173"/>
    </location>
</feature>
<dbReference type="HAMAP" id="MF_00037">
    <property type="entry name" value="MurB"/>
    <property type="match status" value="1"/>
</dbReference>
<evidence type="ECO:0000313" key="18">
    <source>
        <dbReference type="EMBL" id="SUZ75883.1"/>
    </source>
</evidence>
<evidence type="ECO:0000256" key="5">
    <source>
        <dbReference type="ARBA" id="ARBA00012518"/>
    </source>
</evidence>
<dbReference type="AlphaFoldDB" id="A0A381QDZ3"/>
<dbReference type="PANTHER" id="PTHR21071">
    <property type="entry name" value="UDP-N-ACETYLENOLPYRUVOYLGLUCOSAMINE REDUCTASE"/>
    <property type="match status" value="1"/>
</dbReference>
<keyword evidence="8" id="KW-0285">Flavoprotein</keyword>
<dbReference type="SUPFAM" id="SSF56194">
    <property type="entry name" value="Uridine diphospho-N-Acetylenolpyruvylglucosamine reductase, MurB, C-terminal domain"/>
    <property type="match status" value="1"/>
</dbReference>
<sequence>MTTYRVGGSAALYVEASSEQELSQVATAHQTTHLPILIIGKGSNLLVADSGFSGIAVSLGGPYAGSEIDADTAVVRAGGPVALPALARRCVRSGLTGFEWAVGVPGSVGGAVRMNAGGHGSDMNASVVQARIFDFSTSAAELWDKSRLHFGYRQSAVGQSQLVVEATLQLAHDLDDRAQDTLSEIVQWRRDNQPGGQNAGSVFVNPESETAGELLDRLGLKGFRVGSAQISTKHANFVQADPGGSSGDVNELIRTVAERVFDEVGVELRTEIRRIGFEA</sequence>
<dbReference type="NCBIfam" id="TIGR00179">
    <property type="entry name" value="murB"/>
    <property type="match status" value="1"/>
</dbReference>
<comment type="pathway">
    <text evidence="4">Cell wall biogenesis; peptidoglycan biosynthesis.</text>
</comment>
<dbReference type="GO" id="GO:0051301">
    <property type="term" value="P:cell division"/>
    <property type="evidence" value="ECO:0007669"/>
    <property type="project" value="UniProtKB-KW"/>
</dbReference>
<dbReference type="InterPro" id="IPR003170">
    <property type="entry name" value="MurB"/>
</dbReference>
<dbReference type="PANTHER" id="PTHR21071:SF4">
    <property type="entry name" value="UDP-N-ACETYLENOLPYRUVOYLGLUCOSAMINE REDUCTASE"/>
    <property type="match status" value="1"/>
</dbReference>
<dbReference type="InterPro" id="IPR006094">
    <property type="entry name" value="Oxid_FAD_bind_N"/>
</dbReference>
<dbReference type="GO" id="GO:0071555">
    <property type="term" value="P:cell wall organization"/>
    <property type="evidence" value="ECO:0007669"/>
    <property type="project" value="UniProtKB-KW"/>
</dbReference>
<dbReference type="GO" id="GO:0008360">
    <property type="term" value="P:regulation of cell shape"/>
    <property type="evidence" value="ECO:0007669"/>
    <property type="project" value="UniProtKB-KW"/>
</dbReference>
<accession>A0A381QDZ3</accession>
<evidence type="ECO:0000256" key="1">
    <source>
        <dbReference type="ARBA" id="ARBA00001974"/>
    </source>
</evidence>
<evidence type="ECO:0000256" key="3">
    <source>
        <dbReference type="ARBA" id="ARBA00004496"/>
    </source>
</evidence>
<evidence type="ECO:0000256" key="13">
    <source>
        <dbReference type="ARBA" id="ARBA00023002"/>
    </source>
</evidence>
<keyword evidence="14" id="KW-0131">Cell cycle</keyword>
<dbReference type="PROSITE" id="PS51387">
    <property type="entry name" value="FAD_PCMH"/>
    <property type="match status" value="1"/>
</dbReference>
<evidence type="ECO:0000256" key="7">
    <source>
        <dbReference type="ARBA" id="ARBA00022618"/>
    </source>
</evidence>
<dbReference type="InterPro" id="IPR036318">
    <property type="entry name" value="FAD-bd_PCMH-like_sf"/>
</dbReference>
<evidence type="ECO:0000256" key="6">
    <source>
        <dbReference type="ARBA" id="ARBA00022490"/>
    </source>
</evidence>
<dbReference type="Gene3D" id="3.30.43.10">
    <property type="entry name" value="Uridine Diphospho-n-acetylenolpyruvylglucosamine Reductase, domain 2"/>
    <property type="match status" value="1"/>
</dbReference>
<dbReference type="EMBL" id="UINC01001261">
    <property type="protein sequence ID" value="SUZ75883.1"/>
    <property type="molecule type" value="Genomic_DNA"/>
</dbReference>
<name>A0A381QDZ3_9ZZZZ</name>
<dbReference type="InterPro" id="IPR016169">
    <property type="entry name" value="FAD-bd_PCMH_sub2"/>
</dbReference>
<dbReference type="UniPathway" id="UPA00219"/>
<evidence type="ECO:0000256" key="16">
    <source>
        <dbReference type="ARBA" id="ARBA00048914"/>
    </source>
</evidence>
<dbReference type="Gene3D" id="3.30.465.10">
    <property type="match status" value="1"/>
</dbReference>
<keyword evidence="15" id="KW-0961">Cell wall biogenesis/degradation</keyword>
<comment type="function">
    <text evidence="2">Cell wall formation.</text>
</comment>
<keyword evidence="10" id="KW-0521">NADP</keyword>
<gene>
    <name evidence="18" type="ORF">METZ01_LOCUS28737</name>
</gene>
<reference evidence="18" key="1">
    <citation type="submission" date="2018-05" db="EMBL/GenBank/DDBJ databases">
        <authorList>
            <person name="Lanie J.A."/>
            <person name="Ng W.-L."/>
            <person name="Kazmierczak K.M."/>
            <person name="Andrzejewski T.M."/>
            <person name="Davidsen T.M."/>
            <person name="Wayne K.J."/>
            <person name="Tettelin H."/>
            <person name="Glass J.I."/>
            <person name="Rusch D."/>
            <person name="Podicherti R."/>
            <person name="Tsui H.-C.T."/>
            <person name="Winkler M.E."/>
        </authorList>
    </citation>
    <scope>NUCLEOTIDE SEQUENCE</scope>
</reference>
<keyword evidence="9" id="KW-0274">FAD</keyword>
<dbReference type="Pfam" id="PF01565">
    <property type="entry name" value="FAD_binding_4"/>
    <property type="match status" value="1"/>
</dbReference>
<dbReference type="GO" id="GO:0071949">
    <property type="term" value="F:FAD binding"/>
    <property type="evidence" value="ECO:0007669"/>
    <property type="project" value="InterPro"/>
</dbReference>
<evidence type="ECO:0000256" key="11">
    <source>
        <dbReference type="ARBA" id="ARBA00022960"/>
    </source>
</evidence>
<comment type="catalytic activity">
    <reaction evidence="16">
        <text>UDP-N-acetyl-alpha-D-muramate + NADP(+) = UDP-N-acetyl-3-O-(1-carboxyvinyl)-alpha-D-glucosamine + NADPH + H(+)</text>
        <dbReference type="Rhea" id="RHEA:12248"/>
        <dbReference type="ChEBI" id="CHEBI:15378"/>
        <dbReference type="ChEBI" id="CHEBI:57783"/>
        <dbReference type="ChEBI" id="CHEBI:58349"/>
        <dbReference type="ChEBI" id="CHEBI:68483"/>
        <dbReference type="ChEBI" id="CHEBI:70757"/>
        <dbReference type="EC" id="1.3.1.98"/>
    </reaction>
</comment>
<evidence type="ECO:0000256" key="9">
    <source>
        <dbReference type="ARBA" id="ARBA00022827"/>
    </source>
</evidence>
<evidence type="ECO:0000256" key="15">
    <source>
        <dbReference type="ARBA" id="ARBA00023316"/>
    </source>
</evidence>
<evidence type="ECO:0000259" key="17">
    <source>
        <dbReference type="PROSITE" id="PS51387"/>
    </source>
</evidence>
<dbReference type="SUPFAM" id="SSF56176">
    <property type="entry name" value="FAD-binding/transporter-associated domain-like"/>
    <property type="match status" value="1"/>
</dbReference>
<comment type="subcellular location">
    <subcellularLocation>
        <location evidence="3">Cytoplasm</location>
    </subcellularLocation>
</comment>
<dbReference type="GO" id="GO:0009252">
    <property type="term" value="P:peptidoglycan biosynthetic process"/>
    <property type="evidence" value="ECO:0007669"/>
    <property type="project" value="UniProtKB-UniPathway"/>
</dbReference>
<keyword evidence="13" id="KW-0560">Oxidoreductase</keyword>
<dbReference type="InterPro" id="IPR016166">
    <property type="entry name" value="FAD-bd_PCMH"/>
</dbReference>
<protein>
    <recommendedName>
        <fullName evidence="5">UDP-N-acetylmuramate dehydrogenase</fullName>
        <ecNumber evidence="5">1.3.1.98</ecNumber>
    </recommendedName>
</protein>
<dbReference type="InterPro" id="IPR016167">
    <property type="entry name" value="FAD-bd_PCMH_sub1"/>
</dbReference>
<proteinExistence type="inferred from homology"/>